<dbReference type="SMART" id="SM00356">
    <property type="entry name" value="ZnF_C3H1"/>
    <property type="match status" value="2"/>
</dbReference>
<dbReference type="GO" id="GO:0008270">
    <property type="term" value="F:zinc ion binding"/>
    <property type="evidence" value="ECO:0007669"/>
    <property type="project" value="UniProtKB-KW"/>
</dbReference>
<reference evidence="4 5" key="1">
    <citation type="submission" date="2015-11" db="EMBL/GenBank/DDBJ databases">
        <title>Genomes and virulence difference between two physiological races of Phytophthora nicotianae.</title>
        <authorList>
            <person name="Liu H."/>
            <person name="Ma X."/>
            <person name="Yu H."/>
            <person name="Fang D."/>
            <person name="Li Y."/>
            <person name="Wang X."/>
            <person name="Wang W."/>
            <person name="Dong Y."/>
            <person name="Xiao B."/>
        </authorList>
    </citation>
    <scope>NUCLEOTIDE SEQUENCE [LARGE SCALE GENOMIC DNA]</scope>
    <source>
        <strain evidence="5">race 0</strain>
    </source>
</reference>
<feature type="compositionally biased region" description="Basic and acidic residues" evidence="2">
    <location>
        <begin position="334"/>
        <end position="385"/>
    </location>
</feature>
<gene>
    <name evidence="4" type="ORF">AM587_10016798</name>
</gene>
<dbReference type="Pfam" id="PF09282">
    <property type="entry name" value="Mago-bind"/>
    <property type="match status" value="1"/>
</dbReference>
<dbReference type="AlphaFoldDB" id="A0A0W8C681"/>
<keyword evidence="1" id="KW-0479">Metal-binding</keyword>
<proteinExistence type="predicted"/>
<dbReference type="Proteomes" id="UP000052943">
    <property type="component" value="Unassembled WGS sequence"/>
</dbReference>
<keyword evidence="1" id="KW-0863">Zinc-finger</keyword>
<dbReference type="PANTHER" id="PTHR42256">
    <property type="entry name" value="OXOGLUTARATE/IRON-DEPENDENT DIOXYGENASE"/>
    <property type="match status" value="1"/>
</dbReference>
<dbReference type="Gene3D" id="2.60.120.590">
    <property type="entry name" value="Alpha-ketoglutarate-dependent dioxygenase AlkB-like"/>
    <property type="match status" value="1"/>
</dbReference>
<sequence length="630" mass="70472">MSSRKEEPLPLGAVRTADGGVVVPASRRADGSTRKPIRIRQGYVPQDEVPKYKTVAQRRREQEAKRAAEAKSGGDATVDELPMDKLSLEQKKEVPDAKERPHTSNLASRQEQERRQQGKNTRAAATESGDTNGDHQKQLKRQLTKINKQLKEIAKLVDAGDESLTAQQKQKIARKSALQQERNEIIAELNGATVTRSNSSGSGPRPKVAIKVKDLAFFRPQKKIVNMADDGATNVPVVPAQEQAKKKEKAPLHFEDEAGLFKTVCRTFMHKKKCTRAGCKFVHDKQLCPHYWKTGQCKFGDECRKNHFVTLPDPNTKETADATAAAAVSGDEEPEKKKNSANKPRDKKSNNKENKPKTGKPSDNKATSDRPKEEAVPVDKNDAEKKAKKKKKNERRQSTKKNTESFAPMTKPVDLRITYDLGTKDEKFSTPLTSRDVVLVPNLFSDFKKGELYAKLMHELDNCGIPREQLLKMWHGNDKIDGTHLIVDDRSTWKAKCPTFDLVTDRLKNFFSLDIKATRFNWYKDTSQWKPFHFDAAAVKPHIAAIQNFTVGISFGATRDAAFEHAETKTVVSVPQPDGCVYAFSKDTNVIWRHGILQDVPVREEGRISVIAWGWVDNMAEVATSAAAAS</sequence>
<evidence type="ECO:0000259" key="3">
    <source>
        <dbReference type="PROSITE" id="PS50103"/>
    </source>
</evidence>
<dbReference type="SUPFAM" id="SSF51197">
    <property type="entry name" value="Clavaminate synthase-like"/>
    <property type="match status" value="1"/>
</dbReference>
<name>A0A0W8C681_PHYNI</name>
<dbReference type="EMBL" id="LNFO01004777">
    <property type="protein sequence ID" value="KUF79594.1"/>
    <property type="molecule type" value="Genomic_DNA"/>
</dbReference>
<evidence type="ECO:0000313" key="4">
    <source>
        <dbReference type="EMBL" id="KUF79594.1"/>
    </source>
</evidence>
<feature type="compositionally biased region" description="Basic and acidic residues" evidence="2">
    <location>
        <begin position="82"/>
        <end position="102"/>
    </location>
</feature>
<dbReference type="Pfam" id="PF00642">
    <property type="entry name" value="zf-CCCH"/>
    <property type="match status" value="1"/>
</dbReference>
<dbReference type="InterPro" id="IPR037151">
    <property type="entry name" value="AlkB-like_sf"/>
</dbReference>
<dbReference type="InterPro" id="IPR036348">
    <property type="entry name" value="WIBG_N_sf"/>
</dbReference>
<feature type="domain" description="C3H1-type" evidence="3">
    <location>
        <begin position="264"/>
        <end position="286"/>
    </location>
</feature>
<feature type="domain" description="C3H1-type" evidence="3">
    <location>
        <begin position="287"/>
        <end position="310"/>
    </location>
</feature>
<dbReference type="InterPro" id="IPR000571">
    <property type="entry name" value="Znf_CCCH"/>
</dbReference>
<dbReference type="InterPro" id="IPR015362">
    <property type="entry name" value="WIBG_mago-bd"/>
</dbReference>
<dbReference type="PANTHER" id="PTHR42256:SF1">
    <property type="entry name" value="FE2OG DIOXYGENASE DOMAIN-CONTAINING PROTEIN"/>
    <property type="match status" value="1"/>
</dbReference>
<protein>
    <recommendedName>
        <fullName evidence="3">C3H1-type domain-containing protein</fullName>
    </recommendedName>
</protein>
<dbReference type="PROSITE" id="PS50103">
    <property type="entry name" value="ZF_C3H1"/>
    <property type="match status" value="2"/>
</dbReference>
<evidence type="ECO:0000256" key="1">
    <source>
        <dbReference type="PROSITE-ProRule" id="PRU00723"/>
    </source>
</evidence>
<feature type="compositionally biased region" description="Basic and acidic residues" evidence="2">
    <location>
        <begin position="58"/>
        <end position="69"/>
    </location>
</feature>
<keyword evidence="1" id="KW-0862">Zinc</keyword>
<feature type="zinc finger region" description="C3H1-type" evidence="1">
    <location>
        <begin position="287"/>
        <end position="310"/>
    </location>
</feature>
<comment type="caution">
    <text evidence="4">The sequence shown here is derived from an EMBL/GenBank/DDBJ whole genome shotgun (WGS) entry which is preliminary data.</text>
</comment>
<evidence type="ECO:0000313" key="5">
    <source>
        <dbReference type="Proteomes" id="UP000052943"/>
    </source>
</evidence>
<feature type="region of interest" description="Disordered" evidence="2">
    <location>
        <begin position="1"/>
        <end position="143"/>
    </location>
</feature>
<dbReference type="OrthoDB" id="445341at2759"/>
<accession>A0A0W8C681</accession>
<feature type="zinc finger region" description="C3H1-type" evidence="1">
    <location>
        <begin position="264"/>
        <end position="286"/>
    </location>
</feature>
<organism evidence="4 5">
    <name type="scientific">Phytophthora nicotianae</name>
    <name type="common">Potato buckeye rot agent</name>
    <name type="synonym">Phytophthora parasitica</name>
    <dbReference type="NCBI Taxonomy" id="4792"/>
    <lineage>
        <taxon>Eukaryota</taxon>
        <taxon>Sar</taxon>
        <taxon>Stramenopiles</taxon>
        <taxon>Oomycota</taxon>
        <taxon>Peronosporomycetes</taxon>
        <taxon>Peronosporales</taxon>
        <taxon>Peronosporaceae</taxon>
        <taxon>Phytophthora</taxon>
    </lineage>
</organism>
<dbReference type="SMART" id="SM01273">
    <property type="entry name" value="Mago-bind"/>
    <property type="match status" value="1"/>
</dbReference>
<evidence type="ECO:0000256" key="2">
    <source>
        <dbReference type="SAM" id="MobiDB-lite"/>
    </source>
</evidence>
<feature type="region of interest" description="Disordered" evidence="2">
    <location>
        <begin position="310"/>
        <end position="409"/>
    </location>
</feature>
<dbReference type="SUPFAM" id="SSF101931">
    <property type="entry name" value="Pym (Within the bgcn gene intron protein, WIBG), N-terminal domain"/>
    <property type="match status" value="1"/>
</dbReference>